<sequence length="138" mass="15703">MMAGKKCTTDCAVKRVVDLQQVRDDAAYRKDNKSAHSREKVIELVKQAREMTRKGIQKHMKVCQIELQVILGLPSDHSKKMFKIPVNNFTDRFGCLVGKVRYANLYITGTDVNARWEPEKSKYKVSGTDGTDVLIDAR</sequence>
<dbReference type="AlphaFoldDB" id="A0A9W8X6L7"/>
<evidence type="ECO:0000313" key="1">
    <source>
        <dbReference type="EMBL" id="KAJ4341194.1"/>
    </source>
</evidence>
<dbReference type="EMBL" id="JAPEUV010000012">
    <property type="protein sequence ID" value="KAJ4341194.1"/>
    <property type="molecule type" value="Genomic_DNA"/>
</dbReference>
<keyword evidence="2" id="KW-1185">Reference proteome</keyword>
<name>A0A9W8X6L7_9PLEO</name>
<dbReference type="OrthoDB" id="5370359at2759"/>
<comment type="caution">
    <text evidence="1">The sequence shown here is derived from an EMBL/GenBank/DDBJ whole genome shotgun (WGS) entry which is preliminary data.</text>
</comment>
<gene>
    <name evidence="1" type="ORF">N0V87_001934</name>
</gene>
<dbReference type="Proteomes" id="UP001140562">
    <property type="component" value="Unassembled WGS sequence"/>
</dbReference>
<accession>A0A9W8X6L7</accession>
<protein>
    <submittedName>
        <fullName evidence="1">Uncharacterized protein</fullName>
    </submittedName>
</protein>
<proteinExistence type="predicted"/>
<reference evidence="1" key="1">
    <citation type="submission" date="2022-10" db="EMBL/GenBank/DDBJ databases">
        <title>Tapping the CABI collections for fungal endophytes: first genome assemblies for Collariella, Neodidymelliopsis, Ascochyta clinopodiicola, Didymella pomorum, Didymosphaeria variabile, Neocosmospora piperis and Neocucurbitaria cava.</title>
        <authorList>
            <person name="Hill R."/>
        </authorList>
    </citation>
    <scope>NUCLEOTIDE SEQUENCE</scope>
    <source>
        <strain evidence="1">IMI 360193</strain>
    </source>
</reference>
<evidence type="ECO:0000313" key="2">
    <source>
        <dbReference type="Proteomes" id="UP001140562"/>
    </source>
</evidence>
<organism evidence="1 2">
    <name type="scientific">Didymella glomerata</name>
    <dbReference type="NCBI Taxonomy" id="749621"/>
    <lineage>
        <taxon>Eukaryota</taxon>
        <taxon>Fungi</taxon>
        <taxon>Dikarya</taxon>
        <taxon>Ascomycota</taxon>
        <taxon>Pezizomycotina</taxon>
        <taxon>Dothideomycetes</taxon>
        <taxon>Pleosporomycetidae</taxon>
        <taxon>Pleosporales</taxon>
        <taxon>Pleosporineae</taxon>
        <taxon>Didymellaceae</taxon>
        <taxon>Didymella</taxon>
    </lineage>
</organism>